<feature type="signal peptide" evidence="2">
    <location>
        <begin position="1"/>
        <end position="26"/>
    </location>
</feature>
<reference evidence="3 4" key="1">
    <citation type="submission" date="2018-03" db="EMBL/GenBank/DDBJ databases">
        <title>Genomic Encyclopedia of Archaeal and Bacterial Type Strains, Phase II (KMG-II): from individual species to whole genera.</title>
        <authorList>
            <person name="Goeker M."/>
        </authorList>
    </citation>
    <scope>NUCLEOTIDE SEQUENCE [LARGE SCALE GENOMIC DNA]</scope>
    <source>
        <strain evidence="3 4">DSM 44720</strain>
    </source>
</reference>
<gene>
    <name evidence="3" type="ORF">CLV43_108251</name>
</gene>
<keyword evidence="4" id="KW-1185">Reference proteome</keyword>
<organism evidence="3 4">
    <name type="scientific">Umezawaea tangerina</name>
    <dbReference type="NCBI Taxonomy" id="84725"/>
    <lineage>
        <taxon>Bacteria</taxon>
        <taxon>Bacillati</taxon>
        <taxon>Actinomycetota</taxon>
        <taxon>Actinomycetes</taxon>
        <taxon>Pseudonocardiales</taxon>
        <taxon>Pseudonocardiaceae</taxon>
        <taxon>Umezawaea</taxon>
    </lineage>
</organism>
<accession>A0A2T0SZK7</accession>
<feature type="chain" id="PRO_5015780477" evidence="2">
    <location>
        <begin position="27"/>
        <end position="708"/>
    </location>
</feature>
<evidence type="ECO:0000256" key="2">
    <source>
        <dbReference type="SAM" id="SignalP"/>
    </source>
</evidence>
<keyword evidence="2" id="KW-0732">Signal</keyword>
<evidence type="ECO:0000256" key="1">
    <source>
        <dbReference type="SAM" id="MobiDB-lite"/>
    </source>
</evidence>
<dbReference type="AlphaFoldDB" id="A0A2T0SZK7"/>
<sequence length="708" mass="74548">MRAPSRFTAILAVLAMAAMSPGTVRVAPEPTGASPFAVSDPAPRTAGSGTAVGPEGTSVVVGAAQVVVPPDAVPAGHTFRIADTLAIRRNAAEIYGQPVGLDHDAPLAKPVTVRWTLPLLSDVQRASLVLVRWDSQRNAWRPEPEVPFRIEDDVLVADLDEFSFWDWVANVGQVVGEIVGVRKDGPTCGGAELPVWVRDVVDPDEGMSAAAIRVCFEADHDDIVTVRVVNNRTFTQQLVMSQGGQRWAWTWPGPDGFDVSAALDGAAHLALDSDTAYLLPPLTEVAVGIDRPSEPGSVVIAAKASATPISVLVDVLRFALDQVNIGGFDNPLLNALVQATFECGGQQLLARPDLSDAAQFVQVAIDAIGTCATEIRRSDSEFGMRFEQLSLAAIKKVGKVGDDVVIKANRLAYQAAGAFKALTFAKMAFYVSDQLQNAAVGPLSFSVRGDGRPPQLGAWTPSCGDVRADANLLYRNLALQDAFRDTAKQLWEYPDWDSASATAVRPLKTCSTSYLRDLAVELSNGWADRKSAEIVADKIRALVAAVDPKVIGFGGVGTFTLGLTATELGAMGFANKGNQYSGMTAECVGYAKSGSPLTFSVESKTGRVLSINTAGTDPSLRTEIGGIRVGSTLADVRKAFAGYEIEEHLAADFGQGSNGVIINGPSGSIGLSLTDATPTDYASGRPTVSFLNGVGVPGHAPTNKEDGC</sequence>
<evidence type="ECO:0000313" key="4">
    <source>
        <dbReference type="Proteomes" id="UP000239494"/>
    </source>
</evidence>
<feature type="region of interest" description="Disordered" evidence="1">
    <location>
        <begin position="31"/>
        <end position="53"/>
    </location>
</feature>
<evidence type="ECO:0000313" key="3">
    <source>
        <dbReference type="EMBL" id="PRY38851.1"/>
    </source>
</evidence>
<name>A0A2T0SZK7_9PSEU</name>
<dbReference type="Proteomes" id="UP000239494">
    <property type="component" value="Unassembled WGS sequence"/>
</dbReference>
<dbReference type="EMBL" id="PVTF01000008">
    <property type="protein sequence ID" value="PRY38851.1"/>
    <property type="molecule type" value="Genomic_DNA"/>
</dbReference>
<proteinExistence type="predicted"/>
<comment type="caution">
    <text evidence="3">The sequence shown here is derived from an EMBL/GenBank/DDBJ whole genome shotgun (WGS) entry which is preliminary data.</text>
</comment>
<protein>
    <submittedName>
        <fullName evidence="3">Uncharacterized protein</fullName>
    </submittedName>
</protein>